<evidence type="ECO:0000313" key="2">
    <source>
        <dbReference type="EMBL" id="QND70993.1"/>
    </source>
</evidence>
<gene>
    <name evidence="2" type="ORF">HB776_06880</name>
</gene>
<sequence length="81" mass="8397">MKTTITTAAASALIALIMSGAATASEQRSAHRHAQPQAVTTYGESRDAFAYYPGWGRDPVLVRGVYPGLVYGGATSAPAGR</sequence>
<evidence type="ECO:0000256" key="1">
    <source>
        <dbReference type="SAM" id="SignalP"/>
    </source>
</evidence>
<reference evidence="3" key="1">
    <citation type="journal article" date="2020" name="Mol. Plant Microbe">
        <title>Rhizobial microsymbionts of the narrowly endemic Oxytropis species growing in Kamchatka are characterized by significant genetic diversity and possess a set of genes that are associated with T3SS and T6SS secretion systems and can affect the development of symbiosis.</title>
        <authorList>
            <person name="Safronova V."/>
            <person name="Guro P."/>
            <person name="Sazanova A."/>
            <person name="Kuznetsova I."/>
            <person name="Belimov A."/>
            <person name="Yakubov V."/>
            <person name="Chirak E."/>
            <person name="Afonin A."/>
            <person name="Gogolev Y."/>
            <person name="Andronov E."/>
            <person name="Tikhonovich I."/>
        </authorList>
    </citation>
    <scope>NUCLEOTIDE SEQUENCE [LARGE SCALE GENOMIC DNA]</scope>
    <source>
        <strain evidence="3">581</strain>
    </source>
</reference>
<feature type="signal peptide" evidence="1">
    <location>
        <begin position="1"/>
        <end position="24"/>
    </location>
</feature>
<keyword evidence="1" id="KW-0732">Signal</keyword>
<protein>
    <recommendedName>
        <fullName evidence="4">BA14K family protein</fullName>
    </recommendedName>
</protein>
<dbReference type="EMBL" id="CP050292">
    <property type="protein sequence ID" value="QND70993.1"/>
    <property type="molecule type" value="Genomic_DNA"/>
</dbReference>
<evidence type="ECO:0000313" key="3">
    <source>
        <dbReference type="Proteomes" id="UP000515291"/>
    </source>
</evidence>
<feature type="chain" id="PRO_5028798731" description="BA14K family protein" evidence="1">
    <location>
        <begin position="25"/>
        <end position="81"/>
    </location>
</feature>
<dbReference type="RefSeq" id="WP_184516289.1">
    <property type="nucleotide sequence ID" value="NZ_CP050292.1"/>
</dbReference>
<dbReference type="AlphaFoldDB" id="A0A7G6TW61"/>
<dbReference type="Proteomes" id="UP000515291">
    <property type="component" value="Chromosome"/>
</dbReference>
<proteinExistence type="predicted"/>
<organism evidence="2 3">
    <name type="scientific">Tardiphaga robiniae</name>
    <dbReference type="NCBI Taxonomy" id="943830"/>
    <lineage>
        <taxon>Bacteria</taxon>
        <taxon>Pseudomonadati</taxon>
        <taxon>Pseudomonadota</taxon>
        <taxon>Alphaproteobacteria</taxon>
        <taxon>Hyphomicrobiales</taxon>
        <taxon>Nitrobacteraceae</taxon>
        <taxon>Tardiphaga</taxon>
    </lineage>
</organism>
<evidence type="ECO:0008006" key="4">
    <source>
        <dbReference type="Google" id="ProtNLM"/>
    </source>
</evidence>
<dbReference type="KEGG" id="trb:HB776_06880"/>
<accession>A0A7G6TW61</accession>
<name>A0A7G6TW61_9BRAD</name>